<keyword evidence="2" id="KW-1185">Reference proteome</keyword>
<comment type="caution">
    <text evidence="1">The sequence shown here is derived from an EMBL/GenBank/DDBJ whole genome shotgun (WGS) entry which is preliminary data.</text>
</comment>
<reference evidence="1 2" key="1">
    <citation type="submission" date="2021-03" db="EMBL/GenBank/DDBJ databases">
        <title>Antimicrobial resistance genes in bacteria isolated from Japanese honey, and their potential for conferring macrolide and lincosamide resistance in the American foulbrood pathogen Paenibacillus larvae.</title>
        <authorList>
            <person name="Okamoto M."/>
            <person name="Kumagai M."/>
            <person name="Kanamori H."/>
            <person name="Takamatsu D."/>
        </authorList>
    </citation>
    <scope>NUCLEOTIDE SEQUENCE [LARGE SCALE GENOMIC DNA]</scope>
    <source>
        <strain evidence="1 2">J15TS10</strain>
    </source>
</reference>
<gene>
    <name evidence="1" type="ORF">J15TS10_22850</name>
</gene>
<proteinExistence type="predicted"/>
<dbReference type="EMBL" id="BOSM01000003">
    <property type="protein sequence ID" value="GIP58471.1"/>
    <property type="molecule type" value="Genomic_DNA"/>
</dbReference>
<evidence type="ECO:0000313" key="2">
    <source>
        <dbReference type="Proteomes" id="UP000681290"/>
    </source>
</evidence>
<sequence length="646" mass="76238">MERVKFYSTNDLSCGWNLKKSENIITDYDLGNKEAKDINDIIELYNIKKFFDSKTYLQEWTPDIVEEFKKIIKETFEIVPRFIKSINDDNFISIYNEISFDYEEDFWELINNFKAYKNISEQKFIELMSSSKVSLYELLKYKNVTAHFGVIIKNYMIGESCSSAELLLDYYELNHTDLLYLPKELSNRDKEIIISNYIDSEEPNLNYLRLITNIQSNKDKLEISPKILLKSKRKAEELENYLFEENTGLRIETAVVFSKSQEEAVTLRIENQSTTAIYSSNWIEENVEYATLLNNFIYLFEYVDSQMRCNLVNKNSEMGVLERHLVTRSQNAYSKGFAFDNKNIFSLLQLTGYYNQLFNAGIRLEEVIEWFFREYLSTEFGANNFRVTLPSASSTFLEKCTNIMPALEAVLKQFILYVEEGHIDFELLDIRSEHLIYKNIPSLVNKKYVYGVGEEFNTATFLLFSDQSGLGYFHKTKTSYNNFLKLMNNVELKLIDVPEYNLQKINWLIEHKYIESSKDEIIVFHNKDLILLLYDLYMNDVAVYWKYPTNMRLILDNLQGENVVEFENSLFSRPEQAYFNYILNKSQFNNGLDLRNKYSHTQPTFGEDGIIHNQNYYIFLRMFIIAVIKINDDFCTAAELRNLRVS</sequence>
<protein>
    <submittedName>
        <fullName evidence="1">Uncharacterized protein</fullName>
    </submittedName>
</protein>
<dbReference type="RefSeq" id="WP_244996407.1">
    <property type="nucleotide sequence ID" value="NZ_BOSM01000003.1"/>
</dbReference>
<organism evidence="1 2">
    <name type="scientific">Paenibacillus woosongensis</name>
    <dbReference type="NCBI Taxonomy" id="307580"/>
    <lineage>
        <taxon>Bacteria</taxon>
        <taxon>Bacillati</taxon>
        <taxon>Bacillota</taxon>
        <taxon>Bacilli</taxon>
        <taxon>Bacillales</taxon>
        <taxon>Paenibacillaceae</taxon>
        <taxon>Paenibacillus</taxon>
    </lineage>
</organism>
<name>A0ABQ4MR29_9BACL</name>
<accession>A0ABQ4MR29</accession>
<evidence type="ECO:0000313" key="1">
    <source>
        <dbReference type="EMBL" id="GIP58471.1"/>
    </source>
</evidence>
<dbReference type="Proteomes" id="UP000681290">
    <property type="component" value="Unassembled WGS sequence"/>
</dbReference>